<evidence type="ECO:0000256" key="1">
    <source>
        <dbReference type="ARBA" id="ARBA00004275"/>
    </source>
</evidence>
<dbReference type="InterPro" id="IPR000873">
    <property type="entry name" value="AMP-dep_synth/lig_dom"/>
</dbReference>
<dbReference type="InterPro" id="IPR045851">
    <property type="entry name" value="AMP-bd_C_sf"/>
</dbReference>
<protein>
    <submittedName>
        <fullName evidence="6">Uncharacterized protein</fullName>
    </submittedName>
</protein>
<dbReference type="EMBL" id="JARPUR010000001">
    <property type="protein sequence ID" value="KAK4887095.1"/>
    <property type="molecule type" value="Genomic_DNA"/>
</dbReference>
<dbReference type="PANTHER" id="PTHR24096:SF422">
    <property type="entry name" value="BCDNA.GH02901"/>
    <property type="match status" value="1"/>
</dbReference>
<keyword evidence="3" id="KW-0576">Peroxisome</keyword>
<feature type="domain" description="AMP-binding enzyme C-terminal" evidence="5">
    <location>
        <begin position="477"/>
        <end position="553"/>
    </location>
</feature>
<dbReference type="GO" id="GO:0046949">
    <property type="term" value="P:fatty-acyl-CoA biosynthetic process"/>
    <property type="evidence" value="ECO:0007669"/>
    <property type="project" value="TreeGrafter"/>
</dbReference>
<dbReference type="Proteomes" id="UP001353858">
    <property type="component" value="Unassembled WGS sequence"/>
</dbReference>
<sequence>MLTILSKRALCLNKNIKKINISFTCYSSNIIRSRFPDIVIPDVTLPEYIFSNFNKFPNKIAVECAETGRKYTFEELRRKSINLNKALRKVLKLKHDDIIAVILPNVPEYPICILGSLLANLKVTTVNPAGTVDEIKRQMIDTDTKAIFTVCSLENHIRQVIRTLPAPVPIITIKTKTTDTTPEGFINFSELLDVSFAIDDKYLAKTNDIAIIPYSSGTTGLQKGVLHSHSSLVSLICQLRSPYVVFTKPTTENFQETLPVVLPFFHIYGFTSLLITQLSIMSKIVTLSKFTPEIFVNVLEKHKPRLLCVVPPLFLFLTNSPLVTQKHLKSVEYVFSGAAPLGPKDEERLVIKSEEKLQVVQGYGLTEAPVVTVNSNNDHYTAGTVGKPLQNTEIKVVSVENALAEPLAKNEEGEIFVRGPQVMCGYYNNPKETESTFVNGWLRTGDLGYYDEYNNVYIKDRLKELIKVKGYQVAPAELEDLIRSYPNVTDAVVIGIPHEKYGEVPRAYITLKPKTNINLKSLEEFVSSNVSTYKQIQGGFSIVDSIPKTASGKYLRKDLKVQYLKNNM</sequence>
<dbReference type="GO" id="GO:0004467">
    <property type="term" value="F:long-chain fatty acid-CoA ligase activity"/>
    <property type="evidence" value="ECO:0007669"/>
    <property type="project" value="TreeGrafter"/>
</dbReference>
<evidence type="ECO:0000256" key="2">
    <source>
        <dbReference type="ARBA" id="ARBA00006432"/>
    </source>
</evidence>
<reference evidence="7" key="1">
    <citation type="submission" date="2023-01" db="EMBL/GenBank/DDBJ databases">
        <title>Key to firefly adult light organ development and bioluminescence: homeobox transcription factors regulate luciferase expression and transportation to peroxisome.</title>
        <authorList>
            <person name="Fu X."/>
        </authorList>
    </citation>
    <scope>NUCLEOTIDE SEQUENCE [LARGE SCALE GENOMIC DNA]</scope>
</reference>
<dbReference type="Pfam" id="PF13193">
    <property type="entry name" value="AMP-binding_C"/>
    <property type="match status" value="1"/>
</dbReference>
<comment type="subcellular location">
    <subcellularLocation>
        <location evidence="1">Peroxisome</location>
    </subcellularLocation>
</comment>
<dbReference type="SUPFAM" id="SSF56801">
    <property type="entry name" value="Acetyl-CoA synthetase-like"/>
    <property type="match status" value="1"/>
</dbReference>
<keyword evidence="7" id="KW-1185">Reference proteome</keyword>
<proteinExistence type="inferred from homology"/>
<dbReference type="Gene3D" id="3.40.50.12780">
    <property type="entry name" value="N-terminal domain of ligase-like"/>
    <property type="match status" value="1"/>
</dbReference>
<evidence type="ECO:0000313" key="7">
    <source>
        <dbReference type="Proteomes" id="UP001353858"/>
    </source>
</evidence>
<gene>
    <name evidence="6" type="ORF">RN001_003366</name>
</gene>
<dbReference type="Gene3D" id="3.30.300.30">
    <property type="match status" value="1"/>
</dbReference>
<dbReference type="GO" id="GO:0005777">
    <property type="term" value="C:peroxisome"/>
    <property type="evidence" value="ECO:0007669"/>
    <property type="project" value="UniProtKB-SubCell"/>
</dbReference>
<evidence type="ECO:0000313" key="6">
    <source>
        <dbReference type="EMBL" id="KAK4887095.1"/>
    </source>
</evidence>
<dbReference type="AlphaFoldDB" id="A0AAN7PEX4"/>
<feature type="domain" description="AMP-dependent synthetase/ligase" evidence="4">
    <location>
        <begin position="52"/>
        <end position="427"/>
    </location>
</feature>
<dbReference type="InterPro" id="IPR025110">
    <property type="entry name" value="AMP-bd_C"/>
</dbReference>
<name>A0AAN7PEX4_9COLE</name>
<organism evidence="6 7">
    <name type="scientific">Aquatica leii</name>
    <dbReference type="NCBI Taxonomy" id="1421715"/>
    <lineage>
        <taxon>Eukaryota</taxon>
        <taxon>Metazoa</taxon>
        <taxon>Ecdysozoa</taxon>
        <taxon>Arthropoda</taxon>
        <taxon>Hexapoda</taxon>
        <taxon>Insecta</taxon>
        <taxon>Pterygota</taxon>
        <taxon>Neoptera</taxon>
        <taxon>Endopterygota</taxon>
        <taxon>Coleoptera</taxon>
        <taxon>Polyphaga</taxon>
        <taxon>Elateriformia</taxon>
        <taxon>Elateroidea</taxon>
        <taxon>Lampyridae</taxon>
        <taxon>Luciolinae</taxon>
        <taxon>Aquatica</taxon>
    </lineage>
</organism>
<evidence type="ECO:0000256" key="3">
    <source>
        <dbReference type="ARBA" id="ARBA00023140"/>
    </source>
</evidence>
<dbReference type="Pfam" id="PF00501">
    <property type="entry name" value="AMP-binding"/>
    <property type="match status" value="1"/>
</dbReference>
<accession>A0AAN7PEX4</accession>
<dbReference type="InterPro" id="IPR042099">
    <property type="entry name" value="ANL_N_sf"/>
</dbReference>
<dbReference type="FunFam" id="3.30.300.30:FF:000007">
    <property type="entry name" value="4-coumarate--CoA ligase 2"/>
    <property type="match status" value="1"/>
</dbReference>
<comment type="similarity">
    <text evidence="2">Belongs to the ATP-dependent AMP-binding enzyme family.</text>
</comment>
<dbReference type="PANTHER" id="PTHR24096">
    <property type="entry name" value="LONG-CHAIN-FATTY-ACID--COA LIGASE"/>
    <property type="match status" value="1"/>
</dbReference>
<evidence type="ECO:0000259" key="4">
    <source>
        <dbReference type="Pfam" id="PF00501"/>
    </source>
</evidence>
<evidence type="ECO:0000259" key="5">
    <source>
        <dbReference type="Pfam" id="PF13193"/>
    </source>
</evidence>
<comment type="caution">
    <text evidence="6">The sequence shown here is derived from an EMBL/GenBank/DDBJ whole genome shotgun (WGS) entry which is preliminary data.</text>
</comment>